<sequence length="142" mass="15531">MLLDQLLYLMLVQVQDLPLAPLLDQVQDLLLSPTSTPTSTQTAGPRATPDVALRTTPNAPTRRGSGRPRGSTENPEMPSERFRNVKSSVVITGDLGHIPTCGVQWKGKQVMTSSQLEQMRGRKQVETRSKVAHLSQESSNAI</sequence>
<accession>K4C0H8</accession>
<dbReference type="Proteomes" id="UP000004994">
    <property type="component" value="Chromosome 5"/>
</dbReference>
<dbReference type="InParanoid" id="K4C0H8"/>
<feature type="compositionally biased region" description="Basic and acidic residues" evidence="1">
    <location>
        <begin position="119"/>
        <end position="129"/>
    </location>
</feature>
<dbReference type="EnsemblPlants" id="Solyc05g041970.1.1">
    <property type="protein sequence ID" value="Solyc05g041970.1.1"/>
    <property type="gene ID" value="Solyc05g041970.1"/>
</dbReference>
<dbReference type="PaxDb" id="4081-Solyc05g041970.1.1"/>
<feature type="region of interest" description="Disordered" evidence="1">
    <location>
        <begin position="114"/>
        <end position="142"/>
    </location>
</feature>
<evidence type="ECO:0000313" key="2">
    <source>
        <dbReference type="EnsemblPlants" id="Solyc05g041970.1.1"/>
    </source>
</evidence>
<feature type="compositionally biased region" description="Low complexity" evidence="1">
    <location>
        <begin position="60"/>
        <end position="72"/>
    </location>
</feature>
<name>K4C0H8_SOLLC</name>
<reference evidence="2" key="2">
    <citation type="submission" date="2015-06" db="UniProtKB">
        <authorList>
            <consortium name="EnsemblPlants"/>
        </authorList>
    </citation>
    <scope>IDENTIFICATION</scope>
    <source>
        <strain evidence="2">cv. Heinz 1706</strain>
    </source>
</reference>
<dbReference type="AlphaFoldDB" id="K4C0H8"/>
<feature type="region of interest" description="Disordered" evidence="1">
    <location>
        <begin position="34"/>
        <end position="85"/>
    </location>
</feature>
<proteinExistence type="predicted"/>
<dbReference type="HOGENOM" id="CLU_1819228_0_0_1"/>
<keyword evidence="3" id="KW-1185">Reference proteome</keyword>
<dbReference type="Gramene" id="Solyc05g041970.1.1">
    <property type="protein sequence ID" value="Solyc05g041970.1.1"/>
    <property type="gene ID" value="Solyc05g041970.1"/>
</dbReference>
<organism evidence="2">
    <name type="scientific">Solanum lycopersicum</name>
    <name type="common">Tomato</name>
    <name type="synonym">Lycopersicon esculentum</name>
    <dbReference type="NCBI Taxonomy" id="4081"/>
    <lineage>
        <taxon>Eukaryota</taxon>
        <taxon>Viridiplantae</taxon>
        <taxon>Streptophyta</taxon>
        <taxon>Embryophyta</taxon>
        <taxon>Tracheophyta</taxon>
        <taxon>Spermatophyta</taxon>
        <taxon>Magnoliopsida</taxon>
        <taxon>eudicotyledons</taxon>
        <taxon>Gunneridae</taxon>
        <taxon>Pentapetalae</taxon>
        <taxon>asterids</taxon>
        <taxon>lamiids</taxon>
        <taxon>Solanales</taxon>
        <taxon>Solanaceae</taxon>
        <taxon>Solanoideae</taxon>
        <taxon>Solaneae</taxon>
        <taxon>Solanum</taxon>
        <taxon>Solanum subgen. Lycopersicon</taxon>
    </lineage>
</organism>
<evidence type="ECO:0000256" key="1">
    <source>
        <dbReference type="SAM" id="MobiDB-lite"/>
    </source>
</evidence>
<evidence type="ECO:0000313" key="3">
    <source>
        <dbReference type="Proteomes" id="UP000004994"/>
    </source>
</evidence>
<reference evidence="2" key="1">
    <citation type="journal article" date="2012" name="Nature">
        <title>The tomato genome sequence provides insights into fleshy fruit evolution.</title>
        <authorList>
            <consortium name="Tomato Genome Consortium"/>
        </authorList>
    </citation>
    <scope>NUCLEOTIDE SEQUENCE [LARGE SCALE GENOMIC DNA]</scope>
    <source>
        <strain evidence="2">cv. Heinz 1706</strain>
    </source>
</reference>
<protein>
    <submittedName>
        <fullName evidence="2">Uncharacterized protein</fullName>
    </submittedName>
</protein>